<feature type="region of interest" description="Disordered" evidence="1">
    <location>
        <begin position="69"/>
        <end position="89"/>
    </location>
</feature>
<dbReference type="EMBL" id="WEGI01000010">
    <property type="protein sequence ID" value="MQY29231.1"/>
    <property type="molecule type" value="Genomic_DNA"/>
</dbReference>
<proteinExistence type="predicted"/>
<protein>
    <recommendedName>
        <fullName evidence="5">Glycoside hydrolase</fullName>
    </recommendedName>
</protein>
<evidence type="ECO:0008006" key="5">
    <source>
        <dbReference type="Google" id="ProtNLM"/>
    </source>
</evidence>
<sequence>MTSSRLSRRSILALATGLPLSAMVTKHVGGAVTPVRYTMTAFTNDSQTDMWVYESVDATHFSLVRRAAYRPPDADPEDTPATAPTDRRGLCRDPSAFRHTDGAYYLTYTTAWDGDTIGFARSADRLAWTFLYEYTMPLPGITNSWAPEWFVDRDNRVHVIVSLNDGTGFRPHLMSALDTALDRPQWSTPTPLIGITPAPGTSGYIDTTMRLVRGRYHAFVKNETTKNIEVAVAEKLAGPYVFVRTGNWAQWGGAGAGDPREGQCVIPLPDGRWRIYLDAYNLDNPVQGHYVYSDTVTTDLLGEWTTPRPLPGLSGFVRHFTVLLE</sequence>
<feature type="chain" id="PRO_5039509782" description="Glycoside hydrolase" evidence="2">
    <location>
        <begin position="23"/>
        <end position="325"/>
    </location>
</feature>
<evidence type="ECO:0000256" key="2">
    <source>
        <dbReference type="SAM" id="SignalP"/>
    </source>
</evidence>
<dbReference type="SUPFAM" id="SSF75005">
    <property type="entry name" value="Arabinanase/levansucrase/invertase"/>
    <property type="match status" value="1"/>
</dbReference>
<dbReference type="Proteomes" id="UP000431401">
    <property type="component" value="Unassembled WGS sequence"/>
</dbReference>
<name>A0A7K0DTZ5_9NOCA</name>
<comment type="caution">
    <text evidence="3">The sequence shown here is derived from an EMBL/GenBank/DDBJ whole genome shotgun (WGS) entry which is preliminary data.</text>
</comment>
<accession>A0A7K0DTZ5</accession>
<evidence type="ECO:0000313" key="3">
    <source>
        <dbReference type="EMBL" id="MQY29231.1"/>
    </source>
</evidence>
<organism evidence="3 4">
    <name type="scientific">Nocardia aurantia</name>
    <dbReference type="NCBI Taxonomy" id="2585199"/>
    <lineage>
        <taxon>Bacteria</taxon>
        <taxon>Bacillati</taxon>
        <taxon>Actinomycetota</taxon>
        <taxon>Actinomycetes</taxon>
        <taxon>Mycobacteriales</taxon>
        <taxon>Nocardiaceae</taxon>
        <taxon>Nocardia</taxon>
    </lineage>
</organism>
<reference evidence="3 4" key="1">
    <citation type="submission" date="2019-10" db="EMBL/GenBank/DDBJ databases">
        <title>Nocardia macrotermitis sp. nov. and Nocardia aurantia sp. nov., isolated from the gut of fungus growing-termite Macrotermes natalensis.</title>
        <authorList>
            <person name="Benndorf R."/>
            <person name="Schwitalla J."/>
            <person name="Martin K."/>
            <person name="De Beer W."/>
            <person name="Kaster A.-K."/>
            <person name="Vollmers J."/>
            <person name="Poulsen M."/>
            <person name="Beemelmanns C."/>
        </authorList>
    </citation>
    <scope>NUCLEOTIDE SEQUENCE [LARGE SCALE GENOMIC DNA]</scope>
    <source>
        <strain evidence="3 4">RB56</strain>
    </source>
</reference>
<dbReference type="AlphaFoldDB" id="A0A7K0DTZ5"/>
<feature type="signal peptide" evidence="2">
    <location>
        <begin position="1"/>
        <end position="22"/>
    </location>
</feature>
<keyword evidence="2" id="KW-0732">Signal</keyword>
<evidence type="ECO:0000313" key="4">
    <source>
        <dbReference type="Proteomes" id="UP000431401"/>
    </source>
</evidence>
<dbReference type="InterPro" id="IPR023296">
    <property type="entry name" value="Glyco_hydro_beta-prop_sf"/>
</dbReference>
<dbReference type="Gene3D" id="2.115.10.20">
    <property type="entry name" value="Glycosyl hydrolase domain, family 43"/>
    <property type="match status" value="1"/>
</dbReference>
<gene>
    <name evidence="3" type="ORF">NRB56_48210</name>
</gene>
<keyword evidence="4" id="KW-1185">Reference proteome</keyword>
<evidence type="ECO:0000256" key="1">
    <source>
        <dbReference type="SAM" id="MobiDB-lite"/>
    </source>
</evidence>
<dbReference type="RefSeq" id="WP_227838248.1">
    <property type="nucleotide sequence ID" value="NZ_WEGI01000010.1"/>
</dbReference>